<name>A0AAD8WIY8_LOLMU</name>
<dbReference type="Pfam" id="PF01535">
    <property type="entry name" value="PPR"/>
    <property type="match status" value="2"/>
</dbReference>
<dbReference type="PANTHER" id="PTHR47926">
    <property type="entry name" value="PENTATRICOPEPTIDE REPEAT-CONTAINING PROTEIN"/>
    <property type="match status" value="1"/>
</dbReference>
<reference evidence="4" key="1">
    <citation type="submission" date="2023-07" db="EMBL/GenBank/DDBJ databases">
        <title>A chromosome-level genome assembly of Lolium multiflorum.</title>
        <authorList>
            <person name="Chen Y."/>
            <person name="Copetti D."/>
            <person name="Kolliker R."/>
            <person name="Studer B."/>
        </authorList>
    </citation>
    <scope>NUCLEOTIDE SEQUENCE</scope>
    <source>
        <strain evidence="4">02402/16</strain>
        <tissue evidence="4">Leaf</tissue>
    </source>
</reference>
<gene>
    <name evidence="4" type="ORF">QYE76_052188</name>
</gene>
<proteinExistence type="predicted"/>
<sequence>MDTFETYHRAPPSPRPGGCTPLFSPAATATAPFSSRSWCTCTPGGCSTECPGGTPFAWNAAIRGLVDAGRFPDVLETYRAMIRDGSISADGFTYPHVVKACAALGAVEQGRLIREHVEAAIARGEATPNVFVQCALVDMFAKCGCLDEERSMFDNMPIKDLPAWTAMIGVCGGAAESVAVVEEEGERRVCGGAAECVAVAEEEGERRVCGGSKGRVCGGSKGQVCGGAAECVAVSVSVWRCHRVCGGGGGGGGTPSPWLWWCHRDI</sequence>
<dbReference type="GO" id="GO:0003723">
    <property type="term" value="F:RNA binding"/>
    <property type="evidence" value="ECO:0007669"/>
    <property type="project" value="InterPro"/>
</dbReference>
<keyword evidence="2" id="KW-0809">Transit peptide</keyword>
<evidence type="ECO:0000256" key="1">
    <source>
        <dbReference type="ARBA" id="ARBA00022737"/>
    </source>
</evidence>
<dbReference type="AlphaFoldDB" id="A0AAD8WIY8"/>
<keyword evidence="5" id="KW-1185">Reference proteome</keyword>
<evidence type="ECO:0000256" key="2">
    <source>
        <dbReference type="ARBA" id="ARBA00022946"/>
    </source>
</evidence>
<evidence type="ECO:0000313" key="5">
    <source>
        <dbReference type="Proteomes" id="UP001231189"/>
    </source>
</evidence>
<dbReference type="InterPro" id="IPR011990">
    <property type="entry name" value="TPR-like_helical_dom_sf"/>
</dbReference>
<comment type="caution">
    <text evidence="4">The sequence shown here is derived from an EMBL/GenBank/DDBJ whole genome shotgun (WGS) entry which is preliminary data.</text>
</comment>
<feature type="repeat" description="PPR" evidence="3">
    <location>
        <begin position="54"/>
        <end position="88"/>
    </location>
</feature>
<accession>A0AAD8WIY8</accession>
<dbReference type="GO" id="GO:0009451">
    <property type="term" value="P:RNA modification"/>
    <property type="evidence" value="ECO:0007669"/>
    <property type="project" value="InterPro"/>
</dbReference>
<keyword evidence="1" id="KW-0677">Repeat</keyword>
<dbReference type="Proteomes" id="UP001231189">
    <property type="component" value="Unassembled WGS sequence"/>
</dbReference>
<evidence type="ECO:0000313" key="4">
    <source>
        <dbReference type="EMBL" id="KAK1664029.1"/>
    </source>
</evidence>
<dbReference type="InterPro" id="IPR046960">
    <property type="entry name" value="PPR_At4g14850-like_plant"/>
</dbReference>
<dbReference type="EMBL" id="JAUUTY010000003">
    <property type="protein sequence ID" value="KAK1664029.1"/>
    <property type="molecule type" value="Genomic_DNA"/>
</dbReference>
<dbReference type="NCBIfam" id="TIGR00756">
    <property type="entry name" value="PPR"/>
    <property type="match status" value="1"/>
</dbReference>
<dbReference type="InterPro" id="IPR002885">
    <property type="entry name" value="PPR_rpt"/>
</dbReference>
<protein>
    <recommendedName>
        <fullName evidence="6">Pentatricopeptide repeat-containing protein</fullName>
    </recommendedName>
</protein>
<organism evidence="4 5">
    <name type="scientific">Lolium multiflorum</name>
    <name type="common">Italian ryegrass</name>
    <name type="synonym">Lolium perenne subsp. multiflorum</name>
    <dbReference type="NCBI Taxonomy" id="4521"/>
    <lineage>
        <taxon>Eukaryota</taxon>
        <taxon>Viridiplantae</taxon>
        <taxon>Streptophyta</taxon>
        <taxon>Embryophyta</taxon>
        <taxon>Tracheophyta</taxon>
        <taxon>Spermatophyta</taxon>
        <taxon>Magnoliopsida</taxon>
        <taxon>Liliopsida</taxon>
        <taxon>Poales</taxon>
        <taxon>Poaceae</taxon>
        <taxon>BOP clade</taxon>
        <taxon>Pooideae</taxon>
        <taxon>Poodae</taxon>
        <taxon>Poeae</taxon>
        <taxon>Poeae Chloroplast Group 2 (Poeae type)</taxon>
        <taxon>Loliodinae</taxon>
        <taxon>Loliinae</taxon>
        <taxon>Lolium</taxon>
    </lineage>
</organism>
<evidence type="ECO:0000256" key="3">
    <source>
        <dbReference type="PROSITE-ProRule" id="PRU00708"/>
    </source>
</evidence>
<dbReference type="PROSITE" id="PS51375">
    <property type="entry name" value="PPR"/>
    <property type="match status" value="1"/>
</dbReference>
<dbReference type="Gene3D" id="1.25.40.10">
    <property type="entry name" value="Tetratricopeptide repeat domain"/>
    <property type="match status" value="1"/>
</dbReference>
<evidence type="ECO:0008006" key="6">
    <source>
        <dbReference type="Google" id="ProtNLM"/>
    </source>
</evidence>